<accession>A0A820P8A0</accession>
<evidence type="ECO:0000259" key="8">
    <source>
        <dbReference type="Pfam" id="PF20811"/>
    </source>
</evidence>
<proteinExistence type="inferred from homology"/>
<dbReference type="InterPro" id="IPR048362">
    <property type="entry name" value="PARG_helical"/>
</dbReference>
<feature type="domain" description="PARG helical" evidence="8">
    <location>
        <begin position="177"/>
        <end position="294"/>
    </location>
</feature>
<gene>
    <name evidence="9" type="ORF">HFQ381_LOCUS20071</name>
</gene>
<evidence type="ECO:0000313" key="9">
    <source>
        <dbReference type="EMBL" id="CAF4400775.1"/>
    </source>
</evidence>
<evidence type="ECO:0000256" key="2">
    <source>
        <dbReference type="ARBA" id="ARBA00012255"/>
    </source>
</evidence>
<feature type="domain" description="PARG catalytic Macro" evidence="7">
    <location>
        <begin position="303"/>
        <end position="505"/>
    </location>
</feature>
<keyword evidence="3" id="KW-0378">Hydrolase</keyword>
<reference evidence="9" key="1">
    <citation type="submission" date="2021-02" db="EMBL/GenBank/DDBJ databases">
        <authorList>
            <person name="Nowell W R."/>
        </authorList>
    </citation>
    <scope>NUCLEOTIDE SEQUENCE</scope>
</reference>
<feature type="region of interest" description="Disordered" evidence="6">
    <location>
        <begin position="1"/>
        <end position="33"/>
    </location>
</feature>
<feature type="domain" description="PARG helical" evidence="8">
    <location>
        <begin position="703"/>
        <end position="821"/>
    </location>
</feature>
<dbReference type="GO" id="GO:0005634">
    <property type="term" value="C:nucleus"/>
    <property type="evidence" value="ECO:0007669"/>
    <property type="project" value="TreeGrafter"/>
</dbReference>
<feature type="domain" description="PARG catalytic Macro" evidence="7">
    <location>
        <begin position="830"/>
        <end position="1032"/>
    </location>
</feature>
<dbReference type="PANTHER" id="PTHR12837:SF15">
    <property type="entry name" value="POLY(ADP-RIBOSE) GLYCOHYDROLASE"/>
    <property type="match status" value="1"/>
</dbReference>
<feature type="active site" evidence="4">
    <location>
        <position position="333"/>
    </location>
</feature>
<comment type="caution">
    <text evidence="9">The sequence shown here is derived from an EMBL/GenBank/DDBJ whole genome shotgun (WGS) entry which is preliminary data.</text>
</comment>
<name>A0A820P8A0_9BILA</name>
<dbReference type="EMBL" id="CAJOBO010001681">
    <property type="protein sequence ID" value="CAF4400775.1"/>
    <property type="molecule type" value="Genomic_DNA"/>
</dbReference>
<feature type="binding site" evidence="5">
    <location>
        <position position="350"/>
    </location>
    <ligand>
        <name>substrate</name>
    </ligand>
</feature>
<evidence type="ECO:0000256" key="5">
    <source>
        <dbReference type="PIRSR" id="PIRSR607724-2"/>
    </source>
</evidence>
<dbReference type="EC" id="3.2.1.143" evidence="2"/>
<evidence type="ECO:0000256" key="6">
    <source>
        <dbReference type="SAM" id="MobiDB-lite"/>
    </source>
</evidence>
<dbReference type="GO" id="GO:0005737">
    <property type="term" value="C:cytoplasm"/>
    <property type="evidence" value="ECO:0007669"/>
    <property type="project" value="TreeGrafter"/>
</dbReference>
<dbReference type="GO" id="GO:0006282">
    <property type="term" value="P:regulation of DNA repair"/>
    <property type="evidence" value="ECO:0007669"/>
    <property type="project" value="InterPro"/>
</dbReference>
<comment type="similarity">
    <text evidence="1">Belongs to the poly(ADP-ribose) glycohydrolase family.</text>
</comment>
<feature type="binding site" evidence="5">
    <location>
        <position position="336"/>
    </location>
    <ligand>
        <name>substrate</name>
    </ligand>
</feature>
<dbReference type="Pfam" id="PF05028">
    <property type="entry name" value="PARG_cat_C"/>
    <property type="match status" value="2"/>
</dbReference>
<dbReference type="GO" id="GO:0009225">
    <property type="term" value="P:nucleotide-sugar metabolic process"/>
    <property type="evidence" value="ECO:0007669"/>
    <property type="project" value="TreeGrafter"/>
</dbReference>
<dbReference type="GO" id="GO:0005975">
    <property type="term" value="P:carbohydrate metabolic process"/>
    <property type="evidence" value="ECO:0007669"/>
    <property type="project" value="InterPro"/>
</dbReference>
<dbReference type="PANTHER" id="PTHR12837">
    <property type="entry name" value="POLY ADP-RIBOSE GLYCOHYDROLASE"/>
    <property type="match status" value="1"/>
</dbReference>
<evidence type="ECO:0000256" key="3">
    <source>
        <dbReference type="ARBA" id="ARBA00022801"/>
    </source>
</evidence>
<organism evidence="9 10">
    <name type="scientific">Rotaria socialis</name>
    <dbReference type="NCBI Taxonomy" id="392032"/>
    <lineage>
        <taxon>Eukaryota</taxon>
        <taxon>Metazoa</taxon>
        <taxon>Spiralia</taxon>
        <taxon>Gnathifera</taxon>
        <taxon>Rotifera</taxon>
        <taxon>Eurotatoria</taxon>
        <taxon>Bdelloidea</taxon>
        <taxon>Philodinida</taxon>
        <taxon>Philodinidae</taxon>
        <taxon>Rotaria</taxon>
    </lineage>
</organism>
<dbReference type="GO" id="GO:1990966">
    <property type="term" value="P:ATP generation from poly-ADP-D-ribose"/>
    <property type="evidence" value="ECO:0007669"/>
    <property type="project" value="TreeGrafter"/>
</dbReference>
<feature type="active site" evidence="4">
    <location>
        <position position="352"/>
    </location>
</feature>
<protein>
    <recommendedName>
        <fullName evidence="2">poly(ADP-ribose) glycohydrolase</fullName>
        <ecNumber evidence="2">3.2.1.143</ecNumber>
    </recommendedName>
</protein>
<evidence type="ECO:0000256" key="1">
    <source>
        <dbReference type="ARBA" id="ARBA00009545"/>
    </source>
</evidence>
<evidence type="ECO:0000256" key="4">
    <source>
        <dbReference type="PIRSR" id="PIRSR607724-1"/>
    </source>
</evidence>
<evidence type="ECO:0000313" key="10">
    <source>
        <dbReference type="Proteomes" id="UP000663851"/>
    </source>
</evidence>
<sequence length="1084" mass="124871">MSDRDSSARRRRRMKVDQQVASPRGSAVVQRNFVDADVTPEKVSKGTPLEDIIKKYDQPPNNEDMERVDKNSHALMILPFKFDPSLPNVEPGPINYEMGYSDRWEKNYVRMPCSLYYTFKNNQPVWLTIREDLGQLKKKCDAKLATFQDLKATIMRCAGNNYDTYCLEVLITRMYAPEEHIHFMSTVLSNICDLALNVNIFCSRSPPLLLAGNNHSVTMSQRQAASLLACAFFSLFPYRSDREPNDGQKNFQDPNFIKLYQYGPSQKIEKLRCILHYFQRITKRMPSGVITFQRFSLPESEHPNWSKSKAELSHIHLTMSDKIEDIDGVLQVDFANRYIGGGVLSAGCVQEEIRFCICPEMLVSLLICEKMEPNECIFLIGCERYASYKGYAESFQFDGNYKDNTPKDNWGRKWCHVVAMDAICFPDPRSQYNMKNIDRDLLKAYTSFYPQDTKKKGNACSGIATGSWGCGVFNGDRQVKAIIQLMAASAAGRPLIYASYLDKKLVKSFFEVHQYLWNQKAENSVNKKQMTDQFHNTRQQIRRNDQIATSRTSAAVDKSLIKADEAPEKLKKGVLLDLIINDHRHPPSMEDMEKFERNSHTFMISPFKYDRSRSYVEPIPVNYASGYIDRWDANYVQMPCSPCYITNNTQPPWPMIRQELIQLKKKCDAKLATFEDLKATIIKCAGDNYDIYCLEVLITSVYSNMQRAQFMTTILSNICDLALNVDTLCSRPPALLRIGMNRWVTMSQRQAASLLACAFFSLFPYRSDREPNDGQKNFQDPNFIKLYQYGPSQKIEKLRCILHYFQRITERMPNGVITFQRFSLPESEHPNWSKSKAELSHIHLTMSDKIEDISCALQVEFANKYIGGGVLSAGCVQEEIRFCICPEMLVSLLICEKMEPNECIFLIGCERYSSYRNYADSFRFDGNYEDKIAKDNWGRKWCHVVAMDAMYFAEPSLQYDMKHVDRDLLKAYTSFYPQDSKKEDDAYFGIVTGSWGCGAFNGDRELKAIIQLMAASAVGRPLIYAAYLDKKLVNSLFAVYQYLLGQKARVRDLYRYLERYCTQTNQRESIFEFILKTPISSLKS</sequence>
<dbReference type="Proteomes" id="UP000663851">
    <property type="component" value="Unassembled WGS sequence"/>
</dbReference>
<dbReference type="AlphaFoldDB" id="A0A820P8A0"/>
<feature type="binding site" evidence="5">
    <location>
        <position position="391"/>
    </location>
    <ligand>
        <name>substrate</name>
    </ligand>
</feature>
<feature type="active site" evidence="4">
    <location>
        <position position="351"/>
    </location>
</feature>
<evidence type="ECO:0000259" key="7">
    <source>
        <dbReference type="Pfam" id="PF05028"/>
    </source>
</evidence>
<dbReference type="InterPro" id="IPR007724">
    <property type="entry name" value="Poly_GlycHdrlase"/>
</dbReference>
<dbReference type="GO" id="GO:0004649">
    <property type="term" value="F:poly(ADP-ribose) glycohydrolase activity"/>
    <property type="evidence" value="ECO:0007669"/>
    <property type="project" value="UniProtKB-EC"/>
</dbReference>
<dbReference type="InterPro" id="IPR046372">
    <property type="entry name" value="PARG_cat_C"/>
</dbReference>
<dbReference type="Pfam" id="PF20811">
    <property type="entry name" value="PARG_cat_N"/>
    <property type="match status" value="2"/>
</dbReference>